<dbReference type="OrthoDB" id="423717at2759"/>
<organism evidence="1">
    <name type="scientific">Cladocopium goreaui</name>
    <dbReference type="NCBI Taxonomy" id="2562237"/>
    <lineage>
        <taxon>Eukaryota</taxon>
        <taxon>Sar</taxon>
        <taxon>Alveolata</taxon>
        <taxon>Dinophyceae</taxon>
        <taxon>Suessiales</taxon>
        <taxon>Symbiodiniaceae</taxon>
        <taxon>Cladocopium</taxon>
    </lineage>
</organism>
<dbReference type="EMBL" id="CAMXCT010002188">
    <property type="protein sequence ID" value="CAI3996289.1"/>
    <property type="molecule type" value="Genomic_DNA"/>
</dbReference>
<reference evidence="1" key="1">
    <citation type="submission" date="2022-10" db="EMBL/GenBank/DDBJ databases">
        <authorList>
            <person name="Chen Y."/>
            <person name="Dougan E. K."/>
            <person name="Chan C."/>
            <person name="Rhodes N."/>
            <person name="Thang M."/>
        </authorList>
    </citation>
    <scope>NUCLEOTIDE SEQUENCE</scope>
</reference>
<protein>
    <submittedName>
        <fullName evidence="1">Uncharacterized protein</fullName>
    </submittedName>
</protein>
<accession>A0A9P1G0B9</accession>
<dbReference type="EMBL" id="CAMXCT020002188">
    <property type="protein sequence ID" value="CAL1149664.1"/>
    <property type="molecule type" value="Genomic_DNA"/>
</dbReference>
<reference evidence="2" key="2">
    <citation type="submission" date="2024-04" db="EMBL/GenBank/DDBJ databases">
        <authorList>
            <person name="Chen Y."/>
            <person name="Shah S."/>
            <person name="Dougan E. K."/>
            <person name="Thang M."/>
            <person name="Chan C."/>
        </authorList>
    </citation>
    <scope>NUCLEOTIDE SEQUENCE [LARGE SCALE GENOMIC DNA]</scope>
</reference>
<comment type="caution">
    <text evidence="1">The sequence shown here is derived from an EMBL/GenBank/DDBJ whole genome shotgun (WGS) entry which is preliminary data.</text>
</comment>
<evidence type="ECO:0000313" key="2">
    <source>
        <dbReference type="EMBL" id="CAL1149664.1"/>
    </source>
</evidence>
<evidence type="ECO:0000313" key="1">
    <source>
        <dbReference type="EMBL" id="CAI3996289.1"/>
    </source>
</evidence>
<dbReference type="EMBL" id="CAMXCT030002188">
    <property type="protein sequence ID" value="CAL4783601.1"/>
    <property type="molecule type" value="Genomic_DNA"/>
</dbReference>
<gene>
    <name evidence="1" type="ORF">C1SCF055_LOCUS22782</name>
</gene>
<evidence type="ECO:0000313" key="3">
    <source>
        <dbReference type="Proteomes" id="UP001152797"/>
    </source>
</evidence>
<sequence length="265" mass="29692">MHGVSLQGPCRSLATAGCDGKFSSNVQRDILRRVSKHDPDEVPIDWVEAPVQKQRGPNGVEMRKIPLVLPHDLVMKMPLISDSEIKEYWDHLSACNSPLAKVSETKTHYPLWIWGDEAQYRESGDEVLLISLGAVLDQRKYSVEACFPICVVRTELKVGFSTVFAILEAVVQSLQMLYRDGVEMPDGKRKLLQYDVWGGLDMDEGDRLLLAYDCFKGFCRCVVAWLCDEVVGLANGAYRDDWIPLLVAYSRVASQCGDDAPVPIE</sequence>
<dbReference type="AlphaFoldDB" id="A0A9P1G0B9"/>
<keyword evidence="3" id="KW-1185">Reference proteome</keyword>
<proteinExistence type="predicted"/>
<name>A0A9P1G0B9_9DINO</name>
<dbReference type="Proteomes" id="UP001152797">
    <property type="component" value="Unassembled WGS sequence"/>
</dbReference>